<sequence length="653" mass="71263">MYGMKHSSRGLSSYACLLIVFSSYVSAAPISSSTGTRNRETYVPLIITSLVFFLMFSALSAIKIVYMKHRRIGTIHAPNLLQSSIPPDFSSDYNSRSSLILNQCRTYKGTRTWYKALGPSGFLVGCFGSPTWETRIKSKIDKEAWRRHRTSSLGYKLHQESQRRSSRTVSINNSDRQKGNPRSDGRLTRSVSFFSFSSDQNSSNPAGIETTRSSRTLAYPPKVLTGTPGSSVSRRYSALGRSAGVSRRVGDFGENIYPWDDSRVSVGRNRRHNTRTTTSWEADASLRLVKPTEGTNNPFSFLLGCPPDSAVTPPLTSTRDSLQFPRSYNQLLCKPLPLPPLPASFTQPVRGDGVVSTESRNMPIPPHLLPPLHFSPTSGLSDFPSSPLPNQTGATGSVFDLSILPSNTHETPTETAASPTSEDTEFIQPRPLSISPGVPNGAVSSSGRPTRSNLAPKTPPIFAIQKLAGRKKSKSKTSHISRSGSGAVLSASPLRSVVLPEGSEGAKENACSPAARLANFGAIEFSESTPPNDHGAIHPALHPLSPSSYSSTSSPRPISAYDSGVSALKVAIPRSRDSHKSAGTTPTLRTPRSDQDFAERFEEVDIKLLGLDRFHWSEEVEEAKTRSSHAKKDSMGLISFWEEGGWLREHERW</sequence>
<dbReference type="Proteomes" id="UP000790709">
    <property type="component" value="Unassembled WGS sequence"/>
</dbReference>
<reference evidence="1" key="1">
    <citation type="journal article" date="2021" name="New Phytol.">
        <title>Evolutionary innovations through gain and loss of genes in the ectomycorrhizal Boletales.</title>
        <authorList>
            <person name="Wu G."/>
            <person name="Miyauchi S."/>
            <person name="Morin E."/>
            <person name="Kuo A."/>
            <person name="Drula E."/>
            <person name="Varga T."/>
            <person name="Kohler A."/>
            <person name="Feng B."/>
            <person name="Cao Y."/>
            <person name="Lipzen A."/>
            <person name="Daum C."/>
            <person name="Hundley H."/>
            <person name="Pangilinan J."/>
            <person name="Johnson J."/>
            <person name="Barry K."/>
            <person name="LaButti K."/>
            <person name="Ng V."/>
            <person name="Ahrendt S."/>
            <person name="Min B."/>
            <person name="Choi I.G."/>
            <person name="Park H."/>
            <person name="Plett J.M."/>
            <person name="Magnuson J."/>
            <person name="Spatafora J.W."/>
            <person name="Nagy L.G."/>
            <person name="Henrissat B."/>
            <person name="Grigoriev I.V."/>
            <person name="Yang Z.L."/>
            <person name="Xu J."/>
            <person name="Martin F.M."/>
        </authorList>
    </citation>
    <scope>NUCLEOTIDE SEQUENCE</scope>
    <source>
        <strain evidence="1">KUC20120723A-06</strain>
    </source>
</reference>
<evidence type="ECO:0000313" key="2">
    <source>
        <dbReference type="Proteomes" id="UP000790709"/>
    </source>
</evidence>
<proteinExistence type="predicted"/>
<comment type="caution">
    <text evidence="1">The sequence shown here is derived from an EMBL/GenBank/DDBJ whole genome shotgun (WGS) entry which is preliminary data.</text>
</comment>
<evidence type="ECO:0000313" key="1">
    <source>
        <dbReference type="EMBL" id="KAH7925480.1"/>
    </source>
</evidence>
<gene>
    <name evidence="1" type="ORF">BV22DRAFT_1195134</name>
</gene>
<keyword evidence="2" id="KW-1185">Reference proteome</keyword>
<organism evidence="1 2">
    <name type="scientific">Leucogyrophana mollusca</name>
    <dbReference type="NCBI Taxonomy" id="85980"/>
    <lineage>
        <taxon>Eukaryota</taxon>
        <taxon>Fungi</taxon>
        <taxon>Dikarya</taxon>
        <taxon>Basidiomycota</taxon>
        <taxon>Agaricomycotina</taxon>
        <taxon>Agaricomycetes</taxon>
        <taxon>Agaricomycetidae</taxon>
        <taxon>Boletales</taxon>
        <taxon>Boletales incertae sedis</taxon>
        <taxon>Leucogyrophana</taxon>
    </lineage>
</organism>
<name>A0ACB8BI42_9AGAM</name>
<accession>A0ACB8BI42</accession>
<protein>
    <submittedName>
        <fullName evidence="1">Uncharacterized protein</fullName>
    </submittedName>
</protein>
<dbReference type="EMBL" id="MU266401">
    <property type="protein sequence ID" value="KAH7925480.1"/>
    <property type="molecule type" value="Genomic_DNA"/>
</dbReference>